<gene>
    <name evidence="1" type="ORF">ACFPTO_14240</name>
</gene>
<protein>
    <submittedName>
        <fullName evidence="1">Uncharacterized protein</fullName>
    </submittedName>
</protein>
<organism evidence="1 2">
    <name type="scientific">Paraburkholderia denitrificans</name>
    <dbReference type="NCBI Taxonomy" id="694025"/>
    <lineage>
        <taxon>Bacteria</taxon>
        <taxon>Pseudomonadati</taxon>
        <taxon>Pseudomonadota</taxon>
        <taxon>Betaproteobacteria</taxon>
        <taxon>Burkholderiales</taxon>
        <taxon>Burkholderiaceae</taxon>
        <taxon>Paraburkholderia</taxon>
    </lineage>
</organism>
<proteinExistence type="predicted"/>
<evidence type="ECO:0000313" key="1">
    <source>
        <dbReference type="EMBL" id="MFC5429951.1"/>
    </source>
</evidence>
<sequence>MSETTHIARKDRAVLHKIALRQATNGGLFCCGCIKARLGGAETAWKEGGKKCANLSGRL</sequence>
<evidence type="ECO:0000313" key="2">
    <source>
        <dbReference type="Proteomes" id="UP001596103"/>
    </source>
</evidence>
<name>A0ABW0JAI1_9BURK</name>
<accession>A0ABW0JAI1</accession>
<dbReference type="Proteomes" id="UP001596103">
    <property type="component" value="Unassembled WGS sequence"/>
</dbReference>
<dbReference type="RefSeq" id="WP_377712125.1">
    <property type="nucleotide sequence ID" value="NZ_JBHSMP010000016.1"/>
</dbReference>
<keyword evidence="2" id="KW-1185">Reference proteome</keyword>
<reference evidence="2" key="1">
    <citation type="journal article" date="2019" name="Int. J. Syst. Evol. Microbiol.">
        <title>The Global Catalogue of Microorganisms (GCM) 10K type strain sequencing project: providing services to taxonomists for standard genome sequencing and annotation.</title>
        <authorList>
            <consortium name="The Broad Institute Genomics Platform"/>
            <consortium name="The Broad Institute Genome Sequencing Center for Infectious Disease"/>
            <person name="Wu L."/>
            <person name="Ma J."/>
        </authorList>
    </citation>
    <scope>NUCLEOTIDE SEQUENCE [LARGE SCALE GENOMIC DNA]</scope>
    <source>
        <strain evidence="2">CCUG 56042</strain>
    </source>
</reference>
<comment type="caution">
    <text evidence="1">The sequence shown here is derived from an EMBL/GenBank/DDBJ whole genome shotgun (WGS) entry which is preliminary data.</text>
</comment>
<dbReference type="EMBL" id="JBHSMP010000016">
    <property type="protein sequence ID" value="MFC5429951.1"/>
    <property type="molecule type" value="Genomic_DNA"/>
</dbReference>